<sequence length="152" mass="18305">QVENFRHWYDGGCKRVGSLFDENGVIPFDQIRETYGLTETDRLLYYQVRHWALMPANRALIDRPLTPFEKWIMTKQDDKRVVSEVYRCLQSVERPPKTKGQQRWERELGRELTEEDWDNIYFRTHHTAYNAVGTEACYWYYTPARIHAWDPA</sequence>
<name>A0AAV7VJ05_PLEWA</name>
<reference evidence="1" key="1">
    <citation type="journal article" date="2022" name="bioRxiv">
        <title>Sequencing and chromosome-scale assembly of the giantPleurodeles waltlgenome.</title>
        <authorList>
            <person name="Brown T."/>
            <person name="Elewa A."/>
            <person name="Iarovenko S."/>
            <person name="Subramanian E."/>
            <person name="Araus A.J."/>
            <person name="Petzold A."/>
            <person name="Susuki M."/>
            <person name="Suzuki K.-i.T."/>
            <person name="Hayashi T."/>
            <person name="Toyoda A."/>
            <person name="Oliveira C."/>
            <person name="Osipova E."/>
            <person name="Leigh N.D."/>
            <person name="Simon A."/>
            <person name="Yun M.H."/>
        </authorList>
    </citation>
    <scope>NUCLEOTIDE SEQUENCE</scope>
    <source>
        <strain evidence="1">20211129_DDA</strain>
        <tissue evidence="1">Liver</tissue>
    </source>
</reference>
<feature type="non-terminal residue" evidence="1">
    <location>
        <position position="1"/>
    </location>
</feature>
<feature type="non-terminal residue" evidence="1">
    <location>
        <position position="152"/>
    </location>
</feature>
<dbReference type="EMBL" id="JANPWB010000003">
    <property type="protein sequence ID" value="KAJ1200712.1"/>
    <property type="molecule type" value="Genomic_DNA"/>
</dbReference>
<dbReference type="AlphaFoldDB" id="A0AAV7VJ05"/>
<organism evidence="1 2">
    <name type="scientific">Pleurodeles waltl</name>
    <name type="common">Iberian ribbed newt</name>
    <dbReference type="NCBI Taxonomy" id="8319"/>
    <lineage>
        <taxon>Eukaryota</taxon>
        <taxon>Metazoa</taxon>
        <taxon>Chordata</taxon>
        <taxon>Craniata</taxon>
        <taxon>Vertebrata</taxon>
        <taxon>Euteleostomi</taxon>
        <taxon>Amphibia</taxon>
        <taxon>Batrachia</taxon>
        <taxon>Caudata</taxon>
        <taxon>Salamandroidea</taxon>
        <taxon>Salamandridae</taxon>
        <taxon>Pleurodelinae</taxon>
        <taxon>Pleurodeles</taxon>
    </lineage>
</organism>
<comment type="caution">
    <text evidence="1">The sequence shown here is derived from an EMBL/GenBank/DDBJ whole genome shotgun (WGS) entry which is preliminary data.</text>
</comment>
<gene>
    <name evidence="1" type="ORF">NDU88_004533</name>
</gene>
<dbReference type="Proteomes" id="UP001066276">
    <property type="component" value="Chromosome 2_1"/>
</dbReference>
<evidence type="ECO:0000313" key="1">
    <source>
        <dbReference type="EMBL" id="KAJ1200712.1"/>
    </source>
</evidence>
<proteinExistence type="predicted"/>
<protein>
    <submittedName>
        <fullName evidence="1">Uncharacterized protein</fullName>
    </submittedName>
</protein>
<evidence type="ECO:0000313" key="2">
    <source>
        <dbReference type="Proteomes" id="UP001066276"/>
    </source>
</evidence>
<accession>A0AAV7VJ05</accession>
<keyword evidence="2" id="KW-1185">Reference proteome</keyword>